<evidence type="ECO:0000256" key="1">
    <source>
        <dbReference type="ARBA" id="ARBA00022908"/>
    </source>
</evidence>
<evidence type="ECO:0000256" key="4">
    <source>
        <dbReference type="SAM" id="MobiDB-lite"/>
    </source>
</evidence>
<feature type="domain" description="Core-binding (CB)" evidence="5">
    <location>
        <begin position="257"/>
        <end position="371"/>
    </location>
</feature>
<dbReference type="InterPro" id="IPR044068">
    <property type="entry name" value="CB"/>
</dbReference>
<evidence type="ECO:0000313" key="7">
    <source>
        <dbReference type="Proteomes" id="UP000465810"/>
    </source>
</evidence>
<dbReference type="GO" id="GO:0003677">
    <property type="term" value="F:DNA binding"/>
    <property type="evidence" value="ECO:0007669"/>
    <property type="project" value="UniProtKB-UniRule"/>
</dbReference>
<dbReference type="AlphaFoldDB" id="A0A7X4K7B4"/>
<sequence>MGFPNVALRGGTYYWRKKITVAGTCLTLSLPLRTGNFNSARSIALRLGTAVETLRMAYGQSSGMGPDKLKRVFSDAMRWQLQRILEDQAGSRAPAGEHATTNSIHAEAWSFLAQNGPDAKWSLDDLEQLVASGWKFVDAKAVGNAVFDYQSGSVVSGSQLQSYVERFGISSTQENLDRMKRTVCAARAAACREATGRLSAADDFTADWIQDALADTTPFAFEQMPESGPEEHPSSVATEKEPPAPTSDNRGTTRAKKLLLEATEECIALHESEKAWDTVTVGQVRTALRLFDHACGRGIHIQDLEQSHVQAFVKLCRALPGRWGRTAEEKAGGIAASLDRATRMDDADIGLSQATINKHLTWITAVLEFAAGDNEADGHRPAQPLSFKSARKGIARKARLQRKRDRDKRASWSKQEIAHLLSATVWTGAAGIDHRLDPGTEIIHDAWYWLPLMLVLYGGRSSELAGLALTEVHEQAEIPHFVIDFTEDRKLKTVQSIRKLPVHPELIRLGFIDYVTQIRAAGCKMLFPEMSSPNSSSFASTFYKSIFSKWRAWAFPEGTAWRHKQRGAWKDKDVHSFRGTATSLLKGHVQDSVRCDIFGHEGETETSRTYDEEAALGIKLEALRYLSPLTAHIQPSLPIRIRPVGRLRHGVRAQAR</sequence>
<comment type="caution">
    <text evidence="6">The sequence shown here is derived from an EMBL/GenBank/DDBJ whole genome shotgun (WGS) entry which is preliminary data.</text>
</comment>
<keyword evidence="3" id="KW-0238">DNA-binding</keyword>
<evidence type="ECO:0000313" key="6">
    <source>
        <dbReference type="EMBL" id="MYL97118.1"/>
    </source>
</evidence>
<dbReference type="SUPFAM" id="SSF56349">
    <property type="entry name" value="DNA breaking-rejoining enzymes"/>
    <property type="match status" value="1"/>
</dbReference>
<organism evidence="6 7">
    <name type="scientific">Novosphingobium silvae</name>
    <dbReference type="NCBI Taxonomy" id="2692619"/>
    <lineage>
        <taxon>Bacteria</taxon>
        <taxon>Pseudomonadati</taxon>
        <taxon>Pseudomonadota</taxon>
        <taxon>Alphaproteobacteria</taxon>
        <taxon>Sphingomonadales</taxon>
        <taxon>Sphingomonadaceae</taxon>
        <taxon>Novosphingobium</taxon>
    </lineage>
</organism>
<accession>A0A7X4K7B4</accession>
<keyword evidence="2" id="KW-0233">DNA recombination</keyword>
<name>A0A7X4K7B4_9SPHN</name>
<feature type="compositionally biased region" description="Basic and acidic residues" evidence="4">
    <location>
        <begin position="229"/>
        <end position="242"/>
    </location>
</feature>
<gene>
    <name evidence="6" type="ORF">GR702_04950</name>
</gene>
<evidence type="ECO:0000259" key="5">
    <source>
        <dbReference type="PROSITE" id="PS51900"/>
    </source>
</evidence>
<evidence type="ECO:0000256" key="2">
    <source>
        <dbReference type="ARBA" id="ARBA00023172"/>
    </source>
</evidence>
<dbReference type="InterPro" id="IPR013762">
    <property type="entry name" value="Integrase-like_cat_sf"/>
</dbReference>
<keyword evidence="1" id="KW-0229">DNA integration</keyword>
<dbReference type="GO" id="GO:0015074">
    <property type="term" value="P:DNA integration"/>
    <property type="evidence" value="ECO:0007669"/>
    <property type="project" value="UniProtKB-KW"/>
</dbReference>
<feature type="region of interest" description="Disordered" evidence="4">
    <location>
        <begin position="222"/>
        <end position="252"/>
    </location>
</feature>
<dbReference type="EMBL" id="WVTD01000002">
    <property type="protein sequence ID" value="MYL97118.1"/>
    <property type="molecule type" value="Genomic_DNA"/>
</dbReference>
<dbReference type="PROSITE" id="PS51900">
    <property type="entry name" value="CB"/>
    <property type="match status" value="1"/>
</dbReference>
<dbReference type="GO" id="GO:0006310">
    <property type="term" value="P:DNA recombination"/>
    <property type="evidence" value="ECO:0007669"/>
    <property type="project" value="UniProtKB-KW"/>
</dbReference>
<proteinExistence type="predicted"/>
<protein>
    <recommendedName>
        <fullName evidence="5">Core-binding (CB) domain-containing protein</fullName>
    </recommendedName>
</protein>
<dbReference type="RefSeq" id="WP_160984843.1">
    <property type="nucleotide sequence ID" value="NZ_WVTD01000002.1"/>
</dbReference>
<keyword evidence="7" id="KW-1185">Reference proteome</keyword>
<dbReference type="Gene3D" id="1.10.443.10">
    <property type="entry name" value="Intergrase catalytic core"/>
    <property type="match status" value="1"/>
</dbReference>
<dbReference type="Proteomes" id="UP000465810">
    <property type="component" value="Unassembled WGS sequence"/>
</dbReference>
<reference evidence="6 7" key="1">
    <citation type="submission" date="2019-12" db="EMBL/GenBank/DDBJ databases">
        <authorList>
            <person name="Feng G."/>
            <person name="Zhu H."/>
        </authorList>
    </citation>
    <scope>NUCLEOTIDE SEQUENCE [LARGE SCALE GENOMIC DNA]</scope>
    <source>
        <strain evidence="6 7">FGD1</strain>
    </source>
</reference>
<dbReference type="InterPro" id="IPR011010">
    <property type="entry name" value="DNA_brk_join_enz"/>
</dbReference>
<evidence type="ECO:0000256" key="3">
    <source>
        <dbReference type="PROSITE-ProRule" id="PRU01248"/>
    </source>
</evidence>